<dbReference type="HAMAP" id="MF_00528">
    <property type="entry name" value="Maf"/>
    <property type="match status" value="1"/>
</dbReference>
<evidence type="ECO:0000256" key="2">
    <source>
        <dbReference type="ARBA" id="ARBA00022801"/>
    </source>
</evidence>
<comment type="similarity">
    <text evidence="4">Belongs to the Maf family. YhdE subfamily.</text>
</comment>
<dbReference type="Gene3D" id="3.90.950.10">
    <property type="match status" value="1"/>
</dbReference>
<dbReference type="RefSeq" id="WP_085010464.1">
    <property type="nucleotide sequence ID" value="NZ_NAAD01000010.1"/>
</dbReference>
<dbReference type="InterPro" id="IPR029001">
    <property type="entry name" value="ITPase-like_fam"/>
</dbReference>
<comment type="caution">
    <text evidence="4">Lacks conserved residue(s) required for the propagation of feature annotation.</text>
</comment>
<dbReference type="SUPFAM" id="SSF52972">
    <property type="entry name" value="ITPase-like"/>
    <property type="match status" value="1"/>
</dbReference>
<feature type="site" description="Important for substrate specificity" evidence="4">
    <location>
        <position position="164"/>
    </location>
</feature>
<name>A0A1X0Y3Q6_9BACT</name>
<dbReference type="STRING" id="1969733.B5V00_09065"/>
<dbReference type="GO" id="GO:0036221">
    <property type="term" value="F:UTP diphosphatase activity"/>
    <property type="evidence" value="ECO:0007669"/>
    <property type="project" value="RHEA"/>
</dbReference>
<dbReference type="PANTHER" id="PTHR43213:SF5">
    <property type="entry name" value="BIFUNCTIONAL DTTP_UTP PYROPHOSPHATASE_METHYLTRANSFERASE PROTEIN-RELATED"/>
    <property type="match status" value="1"/>
</dbReference>
<evidence type="ECO:0000256" key="1">
    <source>
        <dbReference type="ARBA" id="ARBA00001968"/>
    </source>
</evidence>
<dbReference type="EMBL" id="NAAD01000010">
    <property type="protein sequence ID" value="ORJ59815.1"/>
    <property type="molecule type" value="Genomic_DNA"/>
</dbReference>
<dbReference type="Pfam" id="PF02545">
    <property type="entry name" value="Maf"/>
    <property type="match status" value="1"/>
</dbReference>
<dbReference type="GO" id="GO:0036218">
    <property type="term" value="F:dTTP diphosphatase activity"/>
    <property type="evidence" value="ECO:0007669"/>
    <property type="project" value="RHEA"/>
</dbReference>
<comment type="function">
    <text evidence="4">Nucleoside triphosphate pyrophosphatase that hydrolyzes dTTP and UTP. May have a dual role in cell division arrest and in preventing the incorporation of modified nucleotides into cellular nucleic acids.</text>
</comment>
<comment type="cofactor">
    <cofactor evidence="1 4">
        <name>a divalent metal cation</name>
        <dbReference type="ChEBI" id="CHEBI:60240"/>
    </cofactor>
</comment>
<dbReference type="AlphaFoldDB" id="A0A1X0Y3Q6"/>
<organism evidence="5 6">
    <name type="scientific">Geothermobacter hydrogeniphilus</name>
    <dbReference type="NCBI Taxonomy" id="1969733"/>
    <lineage>
        <taxon>Bacteria</taxon>
        <taxon>Pseudomonadati</taxon>
        <taxon>Thermodesulfobacteriota</taxon>
        <taxon>Desulfuromonadia</taxon>
        <taxon>Desulfuromonadales</taxon>
        <taxon>Geothermobacteraceae</taxon>
        <taxon>Geothermobacter</taxon>
    </lineage>
</organism>
<dbReference type="InterPro" id="IPR003697">
    <property type="entry name" value="Maf-like"/>
</dbReference>
<evidence type="ECO:0000256" key="3">
    <source>
        <dbReference type="ARBA" id="ARBA00023080"/>
    </source>
</evidence>
<evidence type="ECO:0000313" key="5">
    <source>
        <dbReference type="EMBL" id="ORJ59815.1"/>
    </source>
</evidence>
<dbReference type="EC" id="3.6.1.9" evidence="4"/>
<dbReference type="CDD" id="cd00555">
    <property type="entry name" value="Maf"/>
    <property type="match status" value="1"/>
</dbReference>
<keyword evidence="6" id="KW-1185">Reference proteome</keyword>
<accession>A0A1X0Y3Q6</accession>
<keyword evidence="4" id="KW-0963">Cytoplasm</keyword>
<dbReference type="NCBIfam" id="TIGR00172">
    <property type="entry name" value="maf"/>
    <property type="match status" value="1"/>
</dbReference>
<comment type="caution">
    <text evidence="5">The sequence shown here is derived from an EMBL/GenBank/DDBJ whole genome shotgun (WGS) entry which is preliminary data.</text>
</comment>
<dbReference type="OrthoDB" id="9807767at2"/>
<comment type="catalytic activity">
    <reaction evidence="4">
        <text>dTTP + H2O = dTMP + diphosphate + H(+)</text>
        <dbReference type="Rhea" id="RHEA:28534"/>
        <dbReference type="ChEBI" id="CHEBI:15377"/>
        <dbReference type="ChEBI" id="CHEBI:15378"/>
        <dbReference type="ChEBI" id="CHEBI:33019"/>
        <dbReference type="ChEBI" id="CHEBI:37568"/>
        <dbReference type="ChEBI" id="CHEBI:63528"/>
        <dbReference type="EC" id="3.6.1.9"/>
    </reaction>
</comment>
<dbReference type="GO" id="GO:0009117">
    <property type="term" value="P:nucleotide metabolic process"/>
    <property type="evidence" value="ECO:0007669"/>
    <property type="project" value="UniProtKB-KW"/>
</dbReference>
<dbReference type="Proteomes" id="UP000193136">
    <property type="component" value="Unassembled WGS sequence"/>
</dbReference>
<protein>
    <recommendedName>
        <fullName evidence="4">dTTP/UTP pyrophosphatase</fullName>
        <shortName evidence="4">dTTPase/UTPase</shortName>
        <ecNumber evidence="4">3.6.1.9</ecNumber>
    </recommendedName>
    <alternativeName>
        <fullName evidence="4">Nucleoside triphosphate pyrophosphatase</fullName>
    </alternativeName>
    <alternativeName>
        <fullName evidence="4">Nucleotide pyrophosphatase</fullName>
        <shortName evidence="4">Nucleotide PPase</shortName>
    </alternativeName>
</protein>
<feature type="site" description="Important for substrate specificity" evidence="4">
    <location>
        <position position="80"/>
    </location>
</feature>
<reference evidence="5 6" key="1">
    <citation type="submission" date="2017-03" db="EMBL/GenBank/DDBJ databases">
        <title>Genome sequence of Geothermobacter sp. EPR-M, Deep-Sea Iron Reducer.</title>
        <authorList>
            <person name="Tully B."/>
            <person name="Savalia P."/>
            <person name="Abuyen K."/>
            <person name="Baughan C."/>
            <person name="Romero E."/>
            <person name="Ronkowski C."/>
            <person name="Torres B."/>
            <person name="Tremblay J."/>
            <person name="Trujillo A."/>
            <person name="Tyler M."/>
            <person name="Perez-Rodriguez I."/>
            <person name="Amend J."/>
        </authorList>
    </citation>
    <scope>NUCLEOTIDE SEQUENCE [LARGE SCALE GENOMIC DNA]</scope>
    <source>
        <strain evidence="5 6">EPR-M</strain>
    </source>
</reference>
<keyword evidence="3 4" id="KW-0546">Nucleotide metabolism</keyword>
<sequence length="209" mass="22263">MQQKNNDQPPELVLASASPRRRELLQRVGLNFAVVPSTAPEDEIPGESPEQHVIRLSEAKAREVAGRAAQPGRYFIGSDTIVLRDDAILGKPADAGQAAAMLRTLSGRRHRVLSGFAVVDRASGKCYSGAVSTKVLFKQLTEAEISGYIATGEPFDKAGGYAIQGIGTFMVRSIEGSYSNVVGLPLAELLDLLAEIGAATPFPQAERTT</sequence>
<dbReference type="GO" id="GO:0005737">
    <property type="term" value="C:cytoplasm"/>
    <property type="evidence" value="ECO:0007669"/>
    <property type="project" value="UniProtKB-SubCell"/>
</dbReference>
<evidence type="ECO:0000313" key="6">
    <source>
        <dbReference type="Proteomes" id="UP000193136"/>
    </source>
</evidence>
<evidence type="ECO:0000256" key="4">
    <source>
        <dbReference type="HAMAP-Rule" id="MF_00528"/>
    </source>
</evidence>
<dbReference type="PIRSF" id="PIRSF006305">
    <property type="entry name" value="Maf"/>
    <property type="match status" value="1"/>
</dbReference>
<comment type="subcellular location">
    <subcellularLocation>
        <location evidence="4">Cytoplasm</location>
    </subcellularLocation>
</comment>
<proteinExistence type="inferred from homology"/>
<comment type="catalytic activity">
    <reaction evidence="4">
        <text>UTP + H2O = UMP + diphosphate + H(+)</text>
        <dbReference type="Rhea" id="RHEA:29395"/>
        <dbReference type="ChEBI" id="CHEBI:15377"/>
        <dbReference type="ChEBI" id="CHEBI:15378"/>
        <dbReference type="ChEBI" id="CHEBI:33019"/>
        <dbReference type="ChEBI" id="CHEBI:46398"/>
        <dbReference type="ChEBI" id="CHEBI:57865"/>
        <dbReference type="EC" id="3.6.1.9"/>
    </reaction>
</comment>
<feature type="site" description="Important for substrate specificity" evidence="4">
    <location>
        <position position="20"/>
    </location>
</feature>
<feature type="active site" description="Proton acceptor" evidence="4">
    <location>
        <position position="79"/>
    </location>
</feature>
<gene>
    <name evidence="5" type="ORF">B5V00_09065</name>
</gene>
<dbReference type="PANTHER" id="PTHR43213">
    <property type="entry name" value="BIFUNCTIONAL DTTP/UTP PYROPHOSPHATASE/METHYLTRANSFERASE PROTEIN-RELATED"/>
    <property type="match status" value="1"/>
</dbReference>
<keyword evidence="2 4" id="KW-0378">Hydrolase</keyword>